<dbReference type="GO" id="GO:0006633">
    <property type="term" value="P:fatty acid biosynthetic process"/>
    <property type="evidence" value="ECO:0007669"/>
    <property type="project" value="UniProtKB-UniRule"/>
</dbReference>
<name>A0A1H9KKP8_9LACT</name>
<evidence type="ECO:0000256" key="2">
    <source>
        <dbReference type="ARBA" id="ARBA00022490"/>
    </source>
</evidence>
<evidence type="ECO:0000256" key="1">
    <source>
        <dbReference type="ARBA" id="ARBA00001232"/>
    </source>
</evidence>
<dbReference type="RefSeq" id="WP_089746511.1">
    <property type="nucleotide sequence ID" value="NZ_FOGF01000014.1"/>
</dbReference>
<dbReference type="InterPro" id="IPR012281">
    <property type="entry name" value="Phospholipid_synth_PlsX-like"/>
</dbReference>
<evidence type="ECO:0000313" key="11">
    <source>
        <dbReference type="EMBL" id="SEQ99497.1"/>
    </source>
</evidence>
<keyword evidence="6 10" id="KW-0594">Phospholipid biosynthesis</keyword>
<sequence>MVRIAIDAMGGDFAPEKIVAGVIKTAKELTDTEFQLYGDEAAIRTYLTEELANIKVIHCSEKIKSDDEPVRSIRRKKDASMVVAAKAVKEGQADALFSAGNTGALLASGLFIVGRIKGIDRPGLMPVLPVFNGDKQQFVMMDVGANADCKPHHLEQFGILGTYYSQYVLGVKNPTVGLLNNGTESTKGNELTKEVHQLLTANEAINFIGNVEARELLQGPADVVVTDGFTGNAVLKTIEGTAIALLKTMKKSILSSGLKAKLGAVLLKPTFKKIKSSVNYEEFGGAVLLGVKGPVVKAHGTADETTVYYTLKQIQTIVTSNVITDLVDYFENN</sequence>
<evidence type="ECO:0000256" key="9">
    <source>
        <dbReference type="ARBA" id="ARBA00046608"/>
    </source>
</evidence>
<dbReference type="Proteomes" id="UP000198556">
    <property type="component" value="Unassembled WGS sequence"/>
</dbReference>
<dbReference type="Pfam" id="PF02504">
    <property type="entry name" value="FA_synthesis"/>
    <property type="match status" value="1"/>
</dbReference>
<dbReference type="EMBL" id="FOGF01000014">
    <property type="protein sequence ID" value="SEQ99497.1"/>
    <property type="molecule type" value="Genomic_DNA"/>
</dbReference>
<evidence type="ECO:0000256" key="6">
    <source>
        <dbReference type="ARBA" id="ARBA00023209"/>
    </source>
</evidence>
<keyword evidence="12" id="KW-1185">Reference proteome</keyword>
<comment type="pathway">
    <text evidence="10">Lipid metabolism; phospholipid metabolism.</text>
</comment>
<comment type="similarity">
    <text evidence="10">Belongs to the PlsX family.</text>
</comment>
<accession>A0A1H9KKP8</accession>
<dbReference type="UniPathway" id="UPA00085"/>
<keyword evidence="11" id="KW-0012">Acyltransferase</keyword>
<protein>
    <recommendedName>
        <fullName evidence="8 10">Phosphate acyltransferase</fullName>
        <ecNumber evidence="8 10">2.3.1.274</ecNumber>
    </recommendedName>
    <alternativeName>
        <fullName evidence="10">Acyl-ACP phosphotransacylase</fullName>
    </alternativeName>
    <alternativeName>
        <fullName evidence="10">Acyl-[acyl-carrier-protein]--phosphate acyltransferase</fullName>
    </alternativeName>
    <alternativeName>
        <fullName evidence="10">Phosphate-acyl-ACP acyltransferase</fullName>
    </alternativeName>
</protein>
<dbReference type="GO" id="GO:0008654">
    <property type="term" value="P:phospholipid biosynthetic process"/>
    <property type="evidence" value="ECO:0007669"/>
    <property type="project" value="UniProtKB-KW"/>
</dbReference>
<keyword evidence="2 10" id="KW-0963">Cytoplasm</keyword>
<dbReference type="OrthoDB" id="9806408at2"/>
<comment type="catalytic activity">
    <reaction evidence="1 10">
        <text>a fatty acyl-[ACP] + phosphate = an acyl phosphate + holo-[ACP]</text>
        <dbReference type="Rhea" id="RHEA:42292"/>
        <dbReference type="Rhea" id="RHEA-COMP:9685"/>
        <dbReference type="Rhea" id="RHEA-COMP:14125"/>
        <dbReference type="ChEBI" id="CHEBI:43474"/>
        <dbReference type="ChEBI" id="CHEBI:59918"/>
        <dbReference type="ChEBI" id="CHEBI:64479"/>
        <dbReference type="ChEBI" id="CHEBI:138651"/>
        <dbReference type="EC" id="2.3.1.274"/>
    </reaction>
</comment>
<evidence type="ECO:0000313" key="12">
    <source>
        <dbReference type="Proteomes" id="UP000198556"/>
    </source>
</evidence>
<evidence type="ECO:0000256" key="10">
    <source>
        <dbReference type="HAMAP-Rule" id="MF_00019"/>
    </source>
</evidence>
<organism evidence="11 12">
    <name type="scientific">Granulicatella balaenopterae</name>
    <dbReference type="NCBI Taxonomy" id="137733"/>
    <lineage>
        <taxon>Bacteria</taxon>
        <taxon>Bacillati</taxon>
        <taxon>Bacillota</taxon>
        <taxon>Bacilli</taxon>
        <taxon>Lactobacillales</taxon>
        <taxon>Carnobacteriaceae</taxon>
        <taxon>Granulicatella</taxon>
    </lineage>
</organism>
<evidence type="ECO:0000256" key="4">
    <source>
        <dbReference type="ARBA" id="ARBA00022679"/>
    </source>
</evidence>
<dbReference type="Gene3D" id="3.40.718.10">
    <property type="entry name" value="Isopropylmalate Dehydrogenase"/>
    <property type="match status" value="1"/>
</dbReference>
<dbReference type="InterPro" id="IPR003664">
    <property type="entry name" value="FA_synthesis"/>
</dbReference>
<dbReference type="PANTHER" id="PTHR30100:SF1">
    <property type="entry name" value="PHOSPHATE ACYLTRANSFERASE"/>
    <property type="match status" value="1"/>
</dbReference>
<dbReference type="NCBIfam" id="TIGR00182">
    <property type="entry name" value="plsX"/>
    <property type="match status" value="1"/>
</dbReference>
<gene>
    <name evidence="10" type="primary">plsX</name>
    <name evidence="11" type="ORF">SAMN05421767_11424</name>
</gene>
<dbReference type="SUPFAM" id="SSF53659">
    <property type="entry name" value="Isocitrate/Isopropylmalate dehydrogenase-like"/>
    <property type="match status" value="1"/>
</dbReference>
<dbReference type="PANTHER" id="PTHR30100">
    <property type="entry name" value="FATTY ACID/PHOSPHOLIPID SYNTHESIS PROTEIN PLSX"/>
    <property type="match status" value="1"/>
</dbReference>
<keyword evidence="4 10" id="KW-0808">Transferase</keyword>
<evidence type="ECO:0000256" key="7">
    <source>
        <dbReference type="ARBA" id="ARBA00023264"/>
    </source>
</evidence>
<evidence type="ECO:0000256" key="8">
    <source>
        <dbReference type="ARBA" id="ARBA00024069"/>
    </source>
</evidence>
<keyword evidence="5 10" id="KW-0443">Lipid metabolism</keyword>
<dbReference type="EC" id="2.3.1.274" evidence="8 10"/>
<dbReference type="GO" id="GO:0043811">
    <property type="term" value="F:phosphate:acyl-[acyl carrier protein] acyltransferase activity"/>
    <property type="evidence" value="ECO:0007669"/>
    <property type="project" value="UniProtKB-UniRule"/>
</dbReference>
<comment type="function">
    <text evidence="10">Catalyzes the reversible formation of acyl-phosphate (acyl-PO(4)) from acyl-[acyl-carrier-protein] (acyl-ACP). This enzyme utilizes acyl-ACP as fatty acyl donor, but not acyl-CoA.</text>
</comment>
<evidence type="ECO:0000256" key="3">
    <source>
        <dbReference type="ARBA" id="ARBA00022516"/>
    </source>
</evidence>
<dbReference type="GO" id="GO:0005737">
    <property type="term" value="C:cytoplasm"/>
    <property type="evidence" value="ECO:0007669"/>
    <property type="project" value="UniProtKB-SubCell"/>
</dbReference>
<dbReference type="STRING" id="137733.SAMN05421767_11424"/>
<comment type="subunit">
    <text evidence="9 10">Homodimer. Probably interacts with PlsY.</text>
</comment>
<comment type="subcellular location">
    <subcellularLocation>
        <location evidence="10">Cytoplasm</location>
    </subcellularLocation>
    <text evidence="10">Associated with the membrane possibly through PlsY.</text>
</comment>
<reference evidence="11 12" key="1">
    <citation type="submission" date="2016-10" db="EMBL/GenBank/DDBJ databases">
        <authorList>
            <person name="de Groot N.N."/>
        </authorList>
    </citation>
    <scope>NUCLEOTIDE SEQUENCE [LARGE SCALE GENOMIC DNA]</scope>
    <source>
        <strain evidence="11 12">DSM 15827</strain>
    </source>
</reference>
<dbReference type="PIRSF" id="PIRSF002465">
    <property type="entry name" value="Phsphlp_syn_PlsX"/>
    <property type="match status" value="1"/>
</dbReference>
<dbReference type="AlphaFoldDB" id="A0A1H9KKP8"/>
<dbReference type="HAMAP" id="MF_00019">
    <property type="entry name" value="PlsX"/>
    <property type="match status" value="1"/>
</dbReference>
<keyword evidence="3 10" id="KW-0444">Lipid biosynthesis</keyword>
<keyword evidence="7 10" id="KW-1208">Phospholipid metabolism</keyword>
<evidence type="ECO:0000256" key="5">
    <source>
        <dbReference type="ARBA" id="ARBA00023098"/>
    </source>
</evidence>
<proteinExistence type="inferred from homology"/>